<organism evidence="2 3">
    <name type="scientific">Pyrenophora tritici-repentis</name>
    <dbReference type="NCBI Taxonomy" id="45151"/>
    <lineage>
        <taxon>Eukaryota</taxon>
        <taxon>Fungi</taxon>
        <taxon>Dikarya</taxon>
        <taxon>Ascomycota</taxon>
        <taxon>Pezizomycotina</taxon>
        <taxon>Dothideomycetes</taxon>
        <taxon>Pleosporomycetidae</taxon>
        <taxon>Pleosporales</taxon>
        <taxon>Pleosporineae</taxon>
        <taxon>Pleosporaceae</taxon>
        <taxon>Pyrenophora</taxon>
    </lineage>
</organism>
<keyword evidence="1" id="KW-0732">Signal</keyword>
<evidence type="ECO:0000313" key="2">
    <source>
        <dbReference type="EMBL" id="KAI1510279.1"/>
    </source>
</evidence>
<feature type="signal peptide" evidence="1">
    <location>
        <begin position="1"/>
        <end position="31"/>
    </location>
</feature>
<reference evidence="3" key="1">
    <citation type="journal article" date="2022" name="Microb. Genom.">
        <title>A global pangenome for the wheat fungal pathogen Pyrenophora tritici-repentis and prediction of effector protein structural homology.</title>
        <authorList>
            <person name="Moolhuijzen P.M."/>
            <person name="See P.T."/>
            <person name="Shi G."/>
            <person name="Powell H.R."/>
            <person name="Cockram J."/>
            <person name="Jorgensen L.N."/>
            <person name="Benslimane H."/>
            <person name="Strelkov S.E."/>
            <person name="Turner J."/>
            <person name="Liu Z."/>
            <person name="Moffat C.S."/>
        </authorList>
    </citation>
    <scope>NUCLEOTIDE SEQUENCE [LARGE SCALE GENOMIC DNA]</scope>
</reference>
<gene>
    <name evidence="2" type="ORF">Ptr86124_010725</name>
</gene>
<keyword evidence="3" id="KW-1185">Reference proteome</keyword>
<dbReference type="AlphaFoldDB" id="A0A922N9Z4"/>
<dbReference type="Proteomes" id="UP000249757">
    <property type="component" value="Unassembled WGS sequence"/>
</dbReference>
<sequence length="141" mass="14723">MEINILPILVMMTTTILPSLVAPLQVTTADAQLLVRKLLREIEGLKGLSDDEISILKSSFNFAFELNVDMADYASIAVGAKLGVATGVEQATSEELGVSADFAVSVDSAGSVGVGVSRRVRRSKADGTAGGTKRQGLNADI</sequence>
<feature type="chain" id="PRO_5037827913" evidence="1">
    <location>
        <begin position="32"/>
        <end position="141"/>
    </location>
</feature>
<name>A0A922N9Z4_9PLEO</name>
<comment type="caution">
    <text evidence="2">The sequence shown here is derived from an EMBL/GenBank/DDBJ whole genome shotgun (WGS) entry which is preliminary data.</text>
</comment>
<evidence type="ECO:0000256" key="1">
    <source>
        <dbReference type="SAM" id="SignalP"/>
    </source>
</evidence>
<evidence type="ECO:0000313" key="3">
    <source>
        <dbReference type="Proteomes" id="UP000249757"/>
    </source>
</evidence>
<accession>A0A922N9Z4</accession>
<proteinExistence type="predicted"/>
<dbReference type="EMBL" id="NRDI02000017">
    <property type="protein sequence ID" value="KAI1510279.1"/>
    <property type="molecule type" value="Genomic_DNA"/>
</dbReference>
<protein>
    <submittedName>
        <fullName evidence="2">Uncharacterized protein</fullName>
    </submittedName>
</protein>